<comment type="caution">
    <text evidence="2">The sequence shown here is derived from an EMBL/GenBank/DDBJ whole genome shotgun (WGS) entry which is preliminary data.</text>
</comment>
<name>A0AAD1XKW6_EUPCR</name>
<evidence type="ECO:0000313" key="2">
    <source>
        <dbReference type="EMBL" id="CAI2374656.1"/>
    </source>
</evidence>
<evidence type="ECO:0000313" key="3">
    <source>
        <dbReference type="Proteomes" id="UP001295684"/>
    </source>
</evidence>
<dbReference type="AlphaFoldDB" id="A0AAD1XKW6"/>
<sequence length="338" mass="37356">MKSTIFALIAILFIASSTVAVQARSTGVRTSLKAQPTVQELIDSFLDGFDVNSLVKNSTECIHKTEKGTVDVSEAINHIITRGWTWENYVDLLGSMGNVTPVTRTCFDVVVGAREQITNFFGEFDGFIDFANQVKDAAIANAWEWYTVSSAIVSAIQNNRPKEVAFQAGKALALLFKFNPKLSAEELEAIRVSIPSLKPLEEFVRGFVEGSTVFDSEHIKTCMAESQFIVASVEDANREFSRGTDEGFRNGVFEIADIFEKLKPINVGCFNGFNDVVRIVTNMYNTFNSPIDIVINAARNGVNISTAALGLYQGFRNGNWNVVGRESGRIFFYIFKTG</sequence>
<feature type="signal peptide" evidence="1">
    <location>
        <begin position="1"/>
        <end position="20"/>
    </location>
</feature>
<protein>
    <submittedName>
        <fullName evidence="2">Uncharacterized protein</fullName>
    </submittedName>
</protein>
<dbReference type="EMBL" id="CAMPGE010016079">
    <property type="protein sequence ID" value="CAI2374656.1"/>
    <property type="molecule type" value="Genomic_DNA"/>
</dbReference>
<keyword evidence="1" id="KW-0732">Signal</keyword>
<accession>A0AAD1XKW6</accession>
<dbReference type="Proteomes" id="UP001295684">
    <property type="component" value="Unassembled WGS sequence"/>
</dbReference>
<proteinExistence type="predicted"/>
<keyword evidence="3" id="KW-1185">Reference proteome</keyword>
<gene>
    <name evidence="2" type="ORF">ECRASSUSDP1_LOCUS16013</name>
</gene>
<organism evidence="2 3">
    <name type="scientific">Euplotes crassus</name>
    <dbReference type="NCBI Taxonomy" id="5936"/>
    <lineage>
        <taxon>Eukaryota</taxon>
        <taxon>Sar</taxon>
        <taxon>Alveolata</taxon>
        <taxon>Ciliophora</taxon>
        <taxon>Intramacronucleata</taxon>
        <taxon>Spirotrichea</taxon>
        <taxon>Hypotrichia</taxon>
        <taxon>Euplotida</taxon>
        <taxon>Euplotidae</taxon>
        <taxon>Moneuplotes</taxon>
    </lineage>
</organism>
<evidence type="ECO:0000256" key="1">
    <source>
        <dbReference type="SAM" id="SignalP"/>
    </source>
</evidence>
<reference evidence="2" key="1">
    <citation type="submission" date="2023-07" db="EMBL/GenBank/DDBJ databases">
        <authorList>
            <consortium name="AG Swart"/>
            <person name="Singh M."/>
            <person name="Singh A."/>
            <person name="Seah K."/>
            <person name="Emmerich C."/>
        </authorList>
    </citation>
    <scope>NUCLEOTIDE SEQUENCE</scope>
    <source>
        <strain evidence="2">DP1</strain>
    </source>
</reference>
<feature type="chain" id="PRO_5042072866" evidence="1">
    <location>
        <begin position="21"/>
        <end position="338"/>
    </location>
</feature>